<evidence type="ECO:0000313" key="3">
    <source>
        <dbReference type="Proteomes" id="UP001165427"/>
    </source>
</evidence>
<dbReference type="AlphaFoldDB" id="A0AA41R492"/>
<name>A0AA41R492_9BACT</name>
<dbReference type="InterPro" id="IPR010865">
    <property type="entry name" value="DUF1499"/>
</dbReference>
<feature type="chain" id="PRO_5041260796" evidence="1">
    <location>
        <begin position="24"/>
        <end position="157"/>
    </location>
</feature>
<feature type="signal peptide" evidence="1">
    <location>
        <begin position="1"/>
        <end position="23"/>
    </location>
</feature>
<evidence type="ECO:0000256" key="1">
    <source>
        <dbReference type="SAM" id="SignalP"/>
    </source>
</evidence>
<keyword evidence="3" id="KW-1185">Reference proteome</keyword>
<dbReference type="PANTHER" id="PTHR34801:SF6">
    <property type="entry name" value="SLL1620 PROTEIN"/>
    <property type="match status" value="1"/>
</dbReference>
<dbReference type="Proteomes" id="UP001165427">
    <property type="component" value="Unassembled WGS sequence"/>
</dbReference>
<gene>
    <name evidence="2" type="ORF">MRX98_19065</name>
</gene>
<keyword evidence="1" id="KW-0732">Signal</keyword>
<dbReference type="PROSITE" id="PS51257">
    <property type="entry name" value="PROKAR_LIPOPROTEIN"/>
    <property type="match status" value="1"/>
</dbReference>
<proteinExistence type="predicted"/>
<evidence type="ECO:0000313" key="2">
    <source>
        <dbReference type="EMBL" id="MCJ8502684.1"/>
    </source>
</evidence>
<accession>A0AA41R492</accession>
<organism evidence="2 3">
    <name type="scientific">Desulfatitalea alkaliphila</name>
    <dbReference type="NCBI Taxonomy" id="2929485"/>
    <lineage>
        <taxon>Bacteria</taxon>
        <taxon>Pseudomonadati</taxon>
        <taxon>Thermodesulfobacteriota</taxon>
        <taxon>Desulfobacteria</taxon>
        <taxon>Desulfobacterales</taxon>
        <taxon>Desulfosarcinaceae</taxon>
        <taxon>Desulfatitalea</taxon>
    </lineage>
</organism>
<comment type="caution">
    <text evidence="2">The sequence shown here is derived from an EMBL/GenBank/DDBJ whole genome shotgun (WGS) entry which is preliminary data.</text>
</comment>
<dbReference type="Pfam" id="PF07386">
    <property type="entry name" value="DUF1499"/>
    <property type="match status" value="1"/>
</dbReference>
<dbReference type="RefSeq" id="WP_246913842.1">
    <property type="nucleotide sequence ID" value="NZ_JALJRB010000031.1"/>
</dbReference>
<dbReference type="PIRSF" id="PIRSF026426">
    <property type="entry name" value="DUF1499"/>
    <property type="match status" value="1"/>
</dbReference>
<sequence length="157" mass="17013">MKIVVLVLLLLVVAAVLSLVVMACSAPAPRVQLVEGKLRPCPDTPNCVSSESKSTTAAIAPLAVSGDPVAAWERAGQAVVAIGGRIQSRSEDHLWATFTSRLFRFVDDLELRLDEEDRVIHVRSASRVGRSDLGVNRKRVEQLRQQFQTTSPAGDTP</sequence>
<dbReference type="PANTHER" id="PTHR34801">
    <property type="entry name" value="EXPRESSED PROTEIN"/>
    <property type="match status" value="1"/>
</dbReference>
<protein>
    <submittedName>
        <fullName evidence="2">DUF1499 domain-containing protein</fullName>
    </submittedName>
</protein>
<reference evidence="2" key="1">
    <citation type="submission" date="2022-04" db="EMBL/GenBank/DDBJ databases">
        <title>Desulfatitalea alkaliphila sp. nov., a novel anaerobic sulfate-reducing bacterium isolated from terrestrial mud volcano, Taman Peninsula, Russia.</title>
        <authorList>
            <person name="Khomyakova M.A."/>
            <person name="Merkel A.Y."/>
            <person name="Slobodkin A.I."/>
        </authorList>
    </citation>
    <scope>NUCLEOTIDE SEQUENCE</scope>
    <source>
        <strain evidence="2">M08but</strain>
    </source>
</reference>
<dbReference type="EMBL" id="JALJRB010000031">
    <property type="protein sequence ID" value="MCJ8502684.1"/>
    <property type="molecule type" value="Genomic_DNA"/>
</dbReference>